<dbReference type="AlphaFoldDB" id="A0A161IFW8"/>
<evidence type="ECO:0000313" key="2">
    <source>
        <dbReference type="Proteomes" id="UP000076794"/>
    </source>
</evidence>
<name>A0A161IFW8_9MICO</name>
<organism evidence="1 2">
    <name type="scientific">Isoptericola dokdonensis DS-3</name>
    <dbReference type="NCBI Taxonomy" id="1300344"/>
    <lineage>
        <taxon>Bacteria</taxon>
        <taxon>Bacillati</taxon>
        <taxon>Actinomycetota</taxon>
        <taxon>Actinomycetes</taxon>
        <taxon>Micrococcales</taxon>
        <taxon>Promicromonosporaceae</taxon>
        <taxon>Isoptericola</taxon>
    </lineage>
</organism>
<dbReference type="STRING" id="1300344.I598_0839"/>
<reference evidence="1 2" key="1">
    <citation type="submission" date="2016-01" db="EMBL/GenBank/DDBJ databases">
        <title>Complete genome sequence of a soil Actinobacterium, Isoptericola dokdonensis DS-3.</title>
        <authorList>
            <person name="Kwon S.-K."/>
            <person name="Kim J.F."/>
        </authorList>
    </citation>
    <scope>NUCLEOTIDE SEQUENCE [LARGE SCALE GENOMIC DNA]</scope>
    <source>
        <strain evidence="1 2">DS-3</strain>
    </source>
</reference>
<dbReference type="PATRIC" id="fig|1300344.3.peg.842"/>
<dbReference type="RefSeq" id="WP_068201538.1">
    <property type="nucleotide sequence ID" value="NZ_CP014209.1"/>
</dbReference>
<dbReference type="EMBL" id="CP014209">
    <property type="protein sequence ID" value="ANC30414.1"/>
    <property type="molecule type" value="Genomic_DNA"/>
</dbReference>
<dbReference type="KEGG" id="ido:I598_0839"/>
<sequence length="62" mass="5682">MTGTVPTTDGLDPAPAAAPTAAASPFVVVGGDAALCEGDVCAVPTAPDAPGGVLPLAAPPAT</sequence>
<proteinExistence type="predicted"/>
<dbReference type="Proteomes" id="UP000076794">
    <property type="component" value="Chromosome"/>
</dbReference>
<accession>A0A161IFW8</accession>
<gene>
    <name evidence="1" type="ORF">I598_0839</name>
</gene>
<evidence type="ECO:0000313" key="1">
    <source>
        <dbReference type="EMBL" id="ANC30414.1"/>
    </source>
</evidence>
<keyword evidence="2" id="KW-1185">Reference proteome</keyword>
<protein>
    <submittedName>
        <fullName evidence="1">Uncharacterized protein</fullName>
    </submittedName>
</protein>